<dbReference type="InterPro" id="IPR052155">
    <property type="entry name" value="Biofilm_reg_signaling"/>
</dbReference>
<dbReference type="SUPFAM" id="SSF55785">
    <property type="entry name" value="PYP-like sensor domain (PAS domain)"/>
    <property type="match status" value="3"/>
</dbReference>
<dbReference type="AlphaFoldDB" id="A0A3S0HPA9"/>
<dbReference type="Gene3D" id="3.30.70.270">
    <property type="match status" value="1"/>
</dbReference>
<dbReference type="CDD" id="cd01948">
    <property type="entry name" value="EAL"/>
    <property type="match status" value="1"/>
</dbReference>
<feature type="domain" description="EAL" evidence="3">
    <location>
        <begin position="547"/>
        <end position="801"/>
    </location>
</feature>
<dbReference type="SMART" id="SM00052">
    <property type="entry name" value="EAL"/>
    <property type="match status" value="1"/>
</dbReference>
<sequence>MDRQMKRQLDTLDQLLKLFSKQKDCIVVINNLGNILYLNANAERMFFATSNHVVGMSINTLILNYNHLENTNRQKHQLYIAIKESKNHFWIDIQTYTFTSGDEQFQVLLINDVHDNKSESELIKQMKIEFLNKMQNLKNGFFSMAKNEEDRIIYTMAIGKLFEEIGIITSSLYRKTPFEIFPRELALYKQHHYEKAFEGKRINYEIELNGRQVFVDITPILHGEEVTEIVASVNDITELRSTQKELQINQGQFQSLFKFSQDYIIVFNTDSQIIDMNPRTFELFGLSSDDIKNNQIREQIVESYLGDIGDYFEKAVQGNVQNFEINIINKNNDKLYFNITLIPIIIDNRVRGIYLIGKDISEQKYIQETNAYLADHDELTNIANRRGIEKKVNRALQYAKNNKMQLAILLIDLDRFKSINDTLGHMIGDQLLKQIAERLLNCLDNEKQYAARMGGDEFMILCQHVASCDEVITIAEKILQSFVSPFFIQDFELLISTSIGISIYPTGGNDLVELMKKADIALYNAKELGRNMYQIYDQSMSKRSYQSFFLERDLRKAIFNNEFIVYLQPRVDALTGKIISAEALIRWEHPEIGLVSPGDFIPLAEETGLIIPIGKWMKRKVCELLVAWRKAGLRLIPISVNISSQRFLQKSFSKDILDLLNEYNLDGEWLEIEITENSIMRNEENVQKTLKELKELGVKIYIDDFGTGYSSFNYLKTFQLDGVKIDRSFIQNISSESENASITTAMIKMAQHLKMEVIAEGVETKGELDYLLEQSCHQIQGFYFGKPCPIKEFERKYLINT</sequence>
<dbReference type="InterPro" id="IPR000014">
    <property type="entry name" value="PAS"/>
</dbReference>
<name>A0A3S0HPA9_9BACI</name>
<dbReference type="NCBIfam" id="TIGR00229">
    <property type="entry name" value="sensory_box"/>
    <property type="match status" value="1"/>
</dbReference>
<dbReference type="FunFam" id="3.30.70.270:FF:000001">
    <property type="entry name" value="Diguanylate cyclase domain protein"/>
    <property type="match status" value="1"/>
</dbReference>
<evidence type="ECO:0000313" key="6">
    <source>
        <dbReference type="Proteomes" id="UP000276349"/>
    </source>
</evidence>
<feature type="domain" description="PAC" evidence="2">
    <location>
        <begin position="195"/>
        <end position="248"/>
    </location>
</feature>
<dbReference type="Gene3D" id="3.20.20.450">
    <property type="entry name" value="EAL domain"/>
    <property type="match status" value="1"/>
</dbReference>
<feature type="domain" description="PAS" evidence="1">
    <location>
        <begin position="11"/>
        <end position="85"/>
    </location>
</feature>
<dbReference type="EMBL" id="RXNR01000008">
    <property type="protein sequence ID" value="RTQ95108.1"/>
    <property type="molecule type" value="Genomic_DNA"/>
</dbReference>
<dbReference type="Proteomes" id="UP000276349">
    <property type="component" value="Unassembled WGS sequence"/>
</dbReference>
<dbReference type="SMART" id="SM00267">
    <property type="entry name" value="GGDEF"/>
    <property type="match status" value="1"/>
</dbReference>
<dbReference type="InterPro" id="IPR000160">
    <property type="entry name" value="GGDEF_dom"/>
</dbReference>
<feature type="domain" description="PAS" evidence="1">
    <location>
        <begin position="249"/>
        <end position="319"/>
    </location>
</feature>
<evidence type="ECO:0000259" key="4">
    <source>
        <dbReference type="PROSITE" id="PS50887"/>
    </source>
</evidence>
<gene>
    <name evidence="5" type="ORF">EKG35_04345</name>
</gene>
<dbReference type="PROSITE" id="PS50112">
    <property type="entry name" value="PAS"/>
    <property type="match status" value="2"/>
</dbReference>
<proteinExistence type="predicted"/>
<reference evidence="5 6" key="1">
    <citation type="submission" date="2018-12" db="EMBL/GenBank/DDBJ databases">
        <authorList>
            <person name="Yu L."/>
        </authorList>
    </citation>
    <scope>NUCLEOTIDE SEQUENCE [LARGE SCALE GENOMIC DNA]</scope>
    <source>
        <strain evidence="5 6">S5H2222</strain>
    </source>
</reference>
<dbReference type="InterPro" id="IPR035965">
    <property type="entry name" value="PAS-like_dom_sf"/>
</dbReference>
<dbReference type="InterPro" id="IPR029787">
    <property type="entry name" value="Nucleotide_cyclase"/>
</dbReference>
<dbReference type="CDD" id="cd01949">
    <property type="entry name" value="GGDEF"/>
    <property type="match status" value="1"/>
</dbReference>
<comment type="caution">
    <text evidence="5">The sequence shown here is derived from an EMBL/GenBank/DDBJ whole genome shotgun (WGS) entry which is preliminary data.</text>
</comment>
<dbReference type="FunFam" id="3.20.20.450:FF:000001">
    <property type="entry name" value="Cyclic di-GMP phosphodiesterase yahA"/>
    <property type="match status" value="1"/>
</dbReference>
<dbReference type="OrthoDB" id="9759607at2"/>
<dbReference type="RefSeq" id="WP_126293115.1">
    <property type="nucleotide sequence ID" value="NZ_RXNR01000008.1"/>
</dbReference>
<dbReference type="SMART" id="SM00091">
    <property type="entry name" value="PAS"/>
    <property type="match status" value="2"/>
</dbReference>
<dbReference type="InterPro" id="IPR000700">
    <property type="entry name" value="PAS-assoc_C"/>
</dbReference>
<evidence type="ECO:0000259" key="1">
    <source>
        <dbReference type="PROSITE" id="PS50112"/>
    </source>
</evidence>
<dbReference type="Gene3D" id="3.30.450.20">
    <property type="entry name" value="PAS domain"/>
    <property type="match status" value="3"/>
</dbReference>
<dbReference type="Pfam" id="PF00563">
    <property type="entry name" value="EAL"/>
    <property type="match status" value="1"/>
</dbReference>
<dbReference type="PROSITE" id="PS50883">
    <property type="entry name" value="EAL"/>
    <property type="match status" value="1"/>
</dbReference>
<dbReference type="CDD" id="cd00130">
    <property type="entry name" value="PAS"/>
    <property type="match status" value="1"/>
</dbReference>
<dbReference type="NCBIfam" id="TIGR00254">
    <property type="entry name" value="GGDEF"/>
    <property type="match status" value="1"/>
</dbReference>
<dbReference type="InterPro" id="IPR043128">
    <property type="entry name" value="Rev_trsase/Diguanyl_cyclase"/>
</dbReference>
<accession>A0A3S0HPA9</accession>
<dbReference type="InterPro" id="IPR001633">
    <property type="entry name" value="EAL_dom"/>
</dbReference>
<dbReference type="SUPFAM" id="SSF141868">
    <property type="entry name" value="EAL domain-like"/>
    <property type="match status" value="1"/>
</dbReference>
<dbReference type="InterPro" id="IPR035919">
    <property type="entry name" value="EAL_sf"/>
</dbReference>
<dbReference type="Pfam" id="PF13426">
    <property type="entry name" value="PAS_9"/>
    <property type="match status" value="2"/>
</dbReference>
<dbReference type="Pfam" id="PF00990">
    <property type="entry name" value="GGDEF"/>
    <property type="match status" value="1"/>
</dbReference>
<feature type="domain" description="GGDEF" evidence="4">
    <location>
        <begin position="404"/>
        <end position="538"/>
    </location>
</feature>
<dbReference type="PANTHER" id="PTHR44757">
    <property type="entry name" value="DIGUANYLATE CYCLASE DGCP"/>
    <property type="match status" value="1"/>
</dbReference>
<evidence type="ECO:0000259" key="3">
    <source>
        <dbReference type="PROSITE" id="PS50883"/>
    </source>
</evidence>
<evidence type="ECO:0000259" key="2">
    <source>
        <dbReference type="PROSITE" id="PS50113"/>
    </source>
</evidence>
<dbReference type="SUPFAM" id="SSF55073">
    <property type="entry name" value="Nucleotide cyclase"/>
    <property type="match status" value="1"/>
</dbReference>
<organism evidence="5 6">
    <name type="scientific">Lysinibacillus telephonicus</name>
    <dbReference type="NCBI Taxonomy" id="1714840"/>
    <lineage>
        <taxon>Bacteria</taxon>
        <taxon>Bacillati</taxon>
        <taxon>Bacillota</taxon>
        <taxon>Bacilli</taxon>
        <taxon>Bacillales</taxon>
        <taxon>Bacillaceae</taxon>
        <taxon>Lysinibacillus</taxon>
    </lineage>
</organism>
<dbReference type="PANTHER" id="PTHR44757:SF2">
    <property type="entry name" value="BIOFILM ARCHITECTURE MAINTENANCE PROTEIN MBAA"/>
    <property type="match status" value="1"/>
</dbReference>
<dbReference type="PROSITE" id="PS50113">
    <property type="entry name" value="PAC"/>
    <property type="match status" value="1"/>
</dbReference>
<evidence type="ECO:0000313" key="5">
    <source>
        <dbReference type="EMBL" id="RTQ95108.1"/>
    </source>
</evidence>
<dbReference type="PROSITE" id="PS50887">
    <property type="entry name" value="GGDEF"/>
    <property type="match status" value="1"/>
</dbReference>
<protein>
    <submittedName>
        <fullName evidence="5">EAL domain-containing protein</fullName>
    </submittedName>
</protein>
<keyword evidence="6" id="KW-1185">Reference proteome</keyword>